<evidence type="ECO:0000313" key="1">
    <source>
        <dbReference type="EMBL" id="VYT25500.1"/>
    </source>
</evidence>
<gene>
    <name evidence="1" type="ORF">AULFYP135_02302</name>
</gene>
<dbReference type="AlphaFoldDB" id="A0A6N2V683"/>
<protein>
    <submittedName>
        <fullName evidence="1">Uncharacterized protein</fullName>
    </submittedName>
</protein>
<proteinExistence type="predicted"/>
<accession>A0A6N2V683</accession>
<dbReference type="EMBL" id="CACRSL010000005">
    <property type="protein sequence ID" value="VYT25500.1"/>
    <property type="molecule type" value="Genomic_DNA"/>
</dbReference>
<reference evidence="1" key="1">
    <citation type="submission" date="2019-11" db="EMBL/GenBank/DDBJ databases">
        <authorList>
            <person name="Feng L."/>
        </authorList>
    </citation>
    <scope>NUCLEOTIDE SEQUENCE</scope>
    <source>
        <strain evidence="1">AundefinedLFYP135</strain>
    </source>
</reference>
<sequence length="197" mass="21807">MRFTALLLSLGIWLLSPQGKPENGWVSPLGLKGMGQGKAQVRVCTEEEAAEFYIQHQWMMPGEAEEKAACLYEDGFRQMEYTAEHDFGDGNTVVAGTRVLCGVSQGIPFFEEVLLEWTEGENEKGSFDEDYVLTTISSDKQSLQIQARGTYEVVVDNCLTGSVGLDLEVLGFECSHTAGGKTYYHKNAAWGKTWTKS</sequence>
<name>A0A6N2V683_9FIRM</name>
<organism evidence="1">
    <name type="scientific">uncultured Anaerotruncus sp</name>
    <dbReference type="NCBI Taxonomy" id="905011"/>
    <lineage>
        <taxon>Bacteria</taxon>
        <taxon>Bacillati</taxon>
        <taxon>Bacillota</taxon>
        <taxon>Clostridia</taxon>
        <taxon>Eubacteriales</taxon>
        <taxon>Oscillospiraceae</taxon>
        <taxon>Anaerotruncus</taxon>
        <taxon>environmental samples</taxon>
    </lineage>
</organism>